<dbReference type="FunFam" id="1.10.246.130:FF:000002">
    <property type="entry name" value="glutathione hydrolase 1 proenzyme"/>
    <property type="match status" value="1"/>
</dbReference>
<keyword evidence="4" id="KW-1133">Transmembrane helix</keyword>
<dbReference type="FunFam" id="3.60.20.40:FF:000001">
    <property type="entry name" value="Gamma-glutamyltranspeptidase 1"/>
    <property type="match status" value="1"/>
</dbReference>
<dbReference type="PANTHER" id="PTHR11686">
    <property type="entry name" value="GAMMA GLUTAMYL TRANSPEPTIDASE"/>
    <property type="match status" value="1"/>
</dbReference>
<evidence type="ECO:0000256" key="1">
    <source>
        <dbReference type="ARBA" id="ARBA00084097"/>
    </source>
</evidence>
<dbReference type="Gene3D" id="3.60.20.40">
    <property type="match status" value="1"/>
</dbReference>
<keyword evidence="4" id="KW-0812">Transmembrane</keyword>
<dbReference type="GO" id="GO:0006751">
    <property type="term" value="P:glutathione catabolic process"/>
    <property type="evidence" value="ECO:0007669"/>
    <property type="project" value="InterPro"/>
</dbReference>
<sequence>MTITSLNIADGTVKKRWRPRCRPLLIIFVLMVLAVGVGVIIAYFMGAFSKPGPAVLMPPNPTTPLKSTPSKLHMFKKAAVCVDSVACSKVGSDILAKNGSAVDAAIAAQFCNGVVNMHSMGLGGGFLMTIYQRETKTAFTLNAREVAPLKATPDMFKDQYESQFSPRAIGVPGELKGYWAAHQRFGKLPWKEVIEPTIEICENGYNMSFAQYDGLKKVRNDTNLKDWFYEKDGSYKRVGSRIVPTKLCETLRIIADTDGNELYNGTLSKILVQDIQDLGGIITQEDLDNYKVEWGEAVSVQLNNGQHVYSMKPPGSGIILGLILNILDGYNFTRNSLSDFDSSILTYHRIIETFKFAYARRTELADPSFVNMTGLVNDLLSKDYANIIRMKIDDNTTYNNASHYGGVFFNKEDHGTAHISVLAPNGDAVSVTSTINLYFGVGYKSQNTGIVLNSGLDDFSFPSFPNYFEVPGSPNNAIAPGKRAASSITPTIITDRDGNVTFVIGASGGTKITTAITLVILKNMIFGQNIKEAVDAPRLHHQLYPMRIFYEFGNLQQIISGLERKGHQTSRYMDGGSIVCALSVQNGTIFANADHRKGGDVHGFD</sequence>
<dbReference type="PRINTS" id="PR01210">
    <property type="entry name" value="GGTRANSPTASE"/>
</dbReference>
<dbReference type="EMBL" id="JARPUR010000006">
    <property type="protein sequence ID" value="KAK4874256.1"/>
    <property type="molecule type" value="Genomic_DNA"/>
</dbReference>
<name>A0AAN7P2Q8_9COLE</name>
<protein>
    <submittedName>
        <fullName evidence="5">Uncharacterized protein</fullName>
    </submittedName>
</protein>
<feature type="binding site" evidence="3">
    <location>
        <position position="458"/>
    </location>
    <ligand>
        <name>L-glutamate</name>
        <dbReference type="ChEBI" id="CHEBI:29985"/>
    </ligand>
</feature>
<evidence type="ECO:0000313" key="6">
    <source>
        <dbReference type="Proteomes" id="UP001353858"/>
    </source>
</evidence>
<feature type="binding site" evidence="3">
    <location>
        <begin position="434"/>
        <end position="436"/>
    </location>
    <ligand>
        <name>L-glutamate</name>
        <dbReference type="ChEBI" id="CHEBI:29985"/>
    </ligand>
</feature>
<keyword evidence="1" id="KW-1199">Hemostasis impairing toxin</keyword>
<dbReference type="InterPro" id="IPR043138">
    <property type="entry name" value="GGT_lsub"/>
</dbReference>
<dbReference type="Proteomes" id="UP001353858">
    <property type="component" value="Unassembled WGS sequence"/>
</dbReference>
<feature type="binding site" evidence="3">
    <location>
        <position position="509"/>
    </location>
    <ligand>
        <name>L-glutamate</name>
        <dbReference type="ChEBI" id="CHEBI:29985"/>
    </ligand>
</feature>
<feature type="binding site" evidence="3">
    <location>
        <begin position="486"/>
        <end position="487"/>
    </location>
    <ligand>
        <name>L-glutamate</name>
        <dbReference type="ChEBI" id="CHEBI:29985"/>
    </ligand>
</feature>
<gene>
    <name evidence="5" type="ORF">RN001_013616</name>
</gene>
<keyword evidence="4" id="KW-0472">Membrane</keyword>
<proteinExistence type="predicted"/>
<accession>A0AAN7P2Q8</accession>
<dbReference type="InterPro" id="IPR000101">
    <property type="entry name" value="GGT_peptidase"/>
</dbReference>
<evidence type="ECO:0000313" key="5">
    <source>
        <dbReference type="EMBL" id="KAK4874256.1"/>
    </source>
</evidence>
<dbReference type="SUPFAM" id="SSF56235">
    <property type="entry name" value="N-terminal nucleophile aminohydrolases (Ntn hydrolases)"/>
    <property type="match status" value="1"/>
</dbReference>
<dbReference type="GO" id="GO:0036374">
    <property type="term" value="F:glutathione hydrolase activity"/>
    <property type="evidence" value="ECO:0007669"/>
    <property type="project" value="InterPro"/>
</dbReference>
<organism evidence="5 6">
    <name type="scientific">Aquatica leii</name>
    <dbReference type="NCBI Taxonomy" id="1421715"/>
    <lineage>
        <taxon>Eukaryota</taxon>
        <taxon>Metazoa</taxon>
        <taxon>Ecdysozoa</taxon>
        <taxon>Arthropoda</taxon>
        <taxon>Hexapoda</taxon>
        <taxon>Insecta</taxon>
        <taxon>Pterygota</taxon>
        <taxon>Neoptera</taxon>
        <taxon>Endopterygota</taxon>
        <taxon>Coleoptera</taxon>
        <taxon>Polyphaga</taxon>
        <taxon>Elateriformia</taxon>
        <taxon>Elateroidea</taxon>
        <taxon>Lampyridae</taxon>
        <taxon>Luciolinae</taxon>
        <taxon>Aquatica</taxon>
    </lineage>
</organism>
<keyword evidence="1" id="KW-0800">Toxin</keyword>
<evidence type="ECO:0000256" key="4">
    <source>
        <dbReference type="SAM" id="Phobius"/>
    </source>
</evidence>
<feature type="active site" description="Nucleophile" evidence="2">
    <location>
        <position position="416"/>
    </location>
</feature>
<dbReference type="InterPro" id="IPR029055">
    <property type="entry name" value="Ntn_hydrolases_N"/>
</dbReference>
<feature type="transmembrane region" description="Helical" evidence="4">
    <location>
        <begin position="24"/>
        <end position="45"/>
    </location>
</feature>
<comment type="caution">
    <text evidence="5">The sequence shown here is derived from an EMBL/GenBank/DDBJ whole genome shotgun (WGS) entry which is preliminary data.</text>
</comment>
<dbReference type="NCBIfam" id="TIGR00066">
    <property type="entry name" value="g_glut_trans"/>
    <property type="match status" value="1"/>
</dbReference>
<dbReference type="PANTHER" id="PTHR11686:SF9">
    <property type="entry name" value="RE13973P"/>
    <property type="match status" value="1"/>
</dbReference>
<keyword evidence="1" id="KW-1202">Platelet aggregation activating toxin</keyword>
<evidence type="ECO:0000256" key="2">
    <source>
        <dbReference type="PIRSR" id="PIRSR600101-1"/>
    </source>
</evidence>
<reference evidence="6" key="1">
    <citation type="submission" date="2023-01" db="EMBL/GenBank/DDBJ databases">
        <title>Key to firefly adult light organ development and bioluminescence: homeobox transcription factors regulate luciferase expression and transportation to peroxisome.</title>
        <authorList>
            <person name="Fu X."/>
        </authorList>
    </citation>
    <scope>NUCLEOTIDE SEQUENCE [LARGE SCALE GENOMIC DNA]</scope>
</reference>
<dbReference type="Pfam" id="PF01019">
    <property type="entry name" value="G_glu_transpept"/>
    <property type="match status" value="1"/>
</dbReference>
<dbReference type="GO" id="GO:0005886">
    <property type="term" value="C:plasma membrane"/>
    <property type="evidence" value="ECO:0007669"/>
    <property type="project" value="TreeGrafter"/>
</dbReference>
<dbReference type="Gene3D" id="1.10.246.130">
    <property type="match status" value="1"/>
</dbReference>
<dbReference type="AlphaFoldDB" id="A0AAN7P2Q8"/>
<keyword evidence="6" id="KW-1185">Reference proteome</keyword>
<dbReference type="InterPro" id="IPR043137">
    <property type="entry name" value="GGT_ssub_C"/>
</dbReference>
<feature type="binding site" evidence="3">
    <location>
        <position position="144"/>
    </location>
    <ligand>
        <name>L-glutamate</name>
        <dbReference type="ChEBI" id="CHEBI:29985"/>
    </ligand>
</feature>
<evidence type="ECO:0000256" key="3">
    <source>
        <dbReference type="PIRSR" id="PIRSR600101-2"/>
    </source>
</evidence>